<protein>
    <submittedName>
        <fullName evidence="1">Uncharacterized protein</fullName>
    </submittedName>
</protein>
<dbReference type="Proteomes" id="UP000233837">
    <property type="component" value="Unassembled WGS sequence"/>
</dbReference>
<accession>A0A2I0VCH7</accession>
<gene>
    <name evidence="1" type="ORF">MA16_Dca028539</name>
</gene>
<proteinExistence type="predicted"/>
<reference evidence="1 2" key="2">
    <citation type="journal article" date="2017" name="Nature">
        <title>The Apostasia genome and the evolution of orchids.</title>
        <authorList>
            <person name="Zhang G.Q."/>
            <person name="Liu K.W."/>
            <person name="Li Z."/>
            <person name="Lohaus R."/>
            <person name="Hsiao Y.Y."/>
            <person name="Niu S.C."/>
            <person name="Wang J.Y."/>
            <person name="Lin Y.C."/>
            <person name="Xu Q."/>
            <person name="Chen L.J."/>
            <person name="Yoshida K."/>
            <person name="Fujiwara S."/>
            <person name="Wang Z.W."/>
            <person name="Zhang Y.Q."/>
            <person name="Mitsuda N."/>
            <person name="Wang M."/>
            <person name="Liu G.H."/>
            <person name="Pecoraro L."/>
            <person name="Huang H.X."/>
            <person name="Xiao X.J."/>
            <person name="Lin M."/>
            <person name="Wu X.Y."/>
            <person name="Wu W.L."/>
            <person name="Chen Y.Y."/>
            <person name="Chang S.B."/>
            <person name="Sakamoto S."/>
            <person name="Ohme-Takagi M."/>
            <person name="Yagi M."/>
            <person name="Zeng S.J."/>
            <person name="Shen C.Y."/>
            <person name="Yeh C.M."/>
            <person name="Luo Y.B."/>
            <person name="Tsai W.C."/>
            <person name="Van de Peer Y."/>
            <person name="Liu Z.J."/>
        </authorList>
    </citation>
    <scope>NUCLEOTIDE SEQUENCE [LARGE SCALE GENOMIC DNA]</scope>
    <source>
        <tissue evidence="1">The whole plant</tissue>
    </source>
</reference>
<dbReference type="EMBL" id="KZ504804">
    <property type="protein sequence ID" value="PKU61113.1"/>
    <property type="molecule type" value="Genomic_DNA"/>
</dbReference>
<reference evidence="1 2" key="1">
    <citation type="journal article" date="2016" name="Sci. Rep.">
        <title>The Dendrobium catenatum Lindl. genome sequence provides insights into polysaccharide synthase, floral development and adaptive evolution.</title>
        <authorList>
            <person name="Zhang G.Q."/>
            <person name="Xu Q."/>
            <person name="Bian C."/>
            <person name="Tsai W.C."/>
            <person name="Yeh C.M."/>
            <person name="Liu K.W."/>
            <person name="Yoshida K."/>
            <person name="Zhang L.S."/>
            <person name="Chang S.B."/>
            <person name="Chen F."/>
            <person name="Shi Y."/>
            <person name="Su Y.Y."/>
            <person name="Zhang Y.Q."/>
            <person name="Chen L.J."/>
            <person name="Yin Y."/>
            <person name="Lin M."/>
            <person name="Huang H."/>
            <person name="Deng H."/>
            <person name="Wang Z.W."/>
            <person name="Zhu S.L."/>
            <person name="Zhao X."/>
            <person name="Deng C."/>
            <person name="Niu S.C."/>
            <person name="Huang J."/>
            <person name="Wang M."/>
            <person name="Liu G.H."/>
            <person name="Yang H.J."/>
            <person name="Xiao X.J."/>
            <person name="Hsiao Y.Y."/>
            <person name="Wu W.L."/>
            <person name="Chen Y.Y."/>
            <person name="Mitsuda N."/>
            <person name="Ohme-Takagi M."/>
            <person name="Luo Y.B."/>
            <person name="Van de Peer Y."/>
            <person name="Liu Z.J."/>
        </authorList>
    </citation>
    <scope>NUCLEOTIDE SEQUENCE [LARGE SCALE GENOMIC DNA]</scope>
    <source>
        <tissue evidence="1">The whole plant</tissue>
    </source>
</reference>
<sequence>MPEHVLNPEEISGGPRMSMDTPFLFGGFREDIHGPRMSDFTGYSAPDPFSEFSFQVDPYGSFWPGETSGAGIPSPPEPPDMPSYTPTVLDLVPVVTTPFSEAPPSDPASYFPETHPSDFASSSSAPTGADYTSKIRCHAPVASDPWHEDMYGHCTHFLQDLIARIDPGSPDSLGQFTSTANYTLGLLAQLGLETSEMEYWVNLCSEAEFYIWQLQSLSILRTRVPLPELQKKVDRRQAAVNLAQDEFDRSTEALRRHRESSSSMAGDIEGLTSRMMGLWKDIKEVMSRKTDLQEGHGRRERLIRREEQRNQMLCQTLQAAKTALTRATEELHTATTEYQILAEITSKLGDLRARLP</sequence>
<evidence type="ECO:0000313" key="1">
    <source>
        <dbReference type="EMBL" id="PKU61113.1"/>
    </source>
</evidence>
<organism evidence="1 2">
    <name type="scientific">Dendrobium catenatum</name>
    <dbReference type="NCBI Taxonomy" id="906689"/>
    <lineage>
        <taxon>Eukaryota</taxon>
        <taxon>Viridiplantae</taxon>
        <taxon>Streptophyta</taxon>
        <taxon>Embryophyta</taxon>
        <taxon>Tracheophyta</taxon>
        <taxon>Spermatophyta</taxon>
        <taxon>Magnoliopsida</taxon>
        <taxon>Liliopsida</taxon>
        <taxon>Asparagales</taxon>
        <taxon>Orchidaceae</taxon>
        <taxon>Epidendroideae</taxon>
        <taxon>Malaxideae</taxon>
        <taxon>Dendrobiinae</taxon>
        <taxon>Dendrobium</taxon>
    </lineage>
</organism>
<dbReference type="AlphaFoldDB" id="A0A2I0VCH7"/>
<evidence type="ECO:0000313" key="2">
    <source>
        <dbReference type="Proteomes" id="UP000233837"/>
    </source>
</evidence>
<name>A0A2I0VCH7_9ASPA</name>
<keyword evidence="2" id="KW-1185">Reference proteome</keyword>